<feature type="region of interest" description="Disordered" evidence="6">
    <location>
        <begin position="1099"/>
        <end position="1146"/>
    </location>
</feature>
<evidence type="ECO:0000256" key="2">
    <source>
        <dbReference type="ARBA" id="ARBA00022771"/>
    </source>
</evidence>
<feature type="compositionally biased region" description="Low complexity" evidence="6">
    <location>
        <begin position="583"/>
        <end position="613"/>
    </location>
</feature>
<dbReference type="InterPro" id="IPR038508">
    <property type="entry name" value="ArfGAP_dom_sf"/>
</dbReference>
<keyword evidence="5" id="KW-0040">ANK repeat</keyword>
<dbReference type="GO" id="GO:0005802">
    <property type="term" value="C:trans-Golgi network"/>
    <property type="evidence" value="ECO:0007669"/>
    <property type="project" value="TreeGrafter"/>
</dbReference>
<dbReference type="InterPro" id="IPR004148">
    <property type="entry name" value="BAR_dom"/>
</dbReference>
<feature type="region of interest" description="Disordered" evidence="6">
    <location>
        <begin position="535"/>
        <end position="627"/>
    </location>
</feature>
<dbReference type="OrthoDB" id="10266696at2759"/>
<dbReference type="PANTHER" id="PTHR23180">
    <property type="entry name" value="CENTAURIN/ARF"/>
    <property type="match status" value="1"/>
</dbReference>
<dbReference type="InterPro" id="IPR011993">
    <property type="entry name" value="PH-like_dom_sf"/>
</dbReference>
<keyword evidence="5" id="KW-0677">Repeat</keyword>
<comment type="function">
    <text evidence="5">GTPase-activating protein for the ADP ribosylation factor family.</text>
</comment>
<dbReference type="SMART" id="SM00105">
    <property type="entry name" value="ArfGap"/>
    <property type="match status" value="1"/>
</dbReference>
<evidence type="ECO:0000313" key="9">
    <source>
        <dbReference type="EMBL" id="QIX00045.1"/>
    </source>
</evidence>
<evidence type="ECO:0000256" key="6">
    <source>
        <dbReference type="SAM" id="MobiDB-lite"/>
    </source>
</evidence>
<evidence type="ECO:0000313" key="10">
    <source>
        <dbReference type="Proteomes" id="UP000503462"/>
    </source>
</evidence>
<dbReference type="FunFam" id="1.20.1270.60:FF:000051">
    <property type="entry name" value="ARF GTPase activator (Csx2)"/>
    <property type="match status" value="1"/>
</dbReference>
<dbReference type="PANTHER" id="PTHR23180:SF160">
    <property type="entry name" value="ADP-RIBOSYLATION FACTOR GTPASE-ACTIVATING PROTEIN EFFECTOR PROTEIN 1"/>
    <property type="match status" value="1"/>
</dbReference>
<feature type="compositionally biased region" description="Polar residues" evidence="6">
    <location>
        <begin position="782"/>
        <end position="795"/>
    </location>
</feature>
<dbReference type="CDD" id="cd07608">
    <property type="entry name" value="BAR_ArfGAP_fungi"/>
    <property type="match status" value="1"/>
</dbReference>
<dbReference type="SUPFAM" id="SSF103657">
    <property type="entry name" value="BAR/IMD domain-like"/>
    <property type="match status" value="1"/>
</dbReference>
<evidence type="ECO:0000256" key="5">
    <source>
        <dbReference type="RuleBase" id="RU369028"/>
    </source>
</evidence>
<feature type="region of interest" description="Disordered" evidence="6">
    <location>
        <begin position="1002"/>
        <end position="1033"/>
    </location>
</feature>
<accession>A0A6H0XZE9</accession>
<dbReference type="FunFam" id="2.30.29.30:FF:000252">
    <property type="entry name" value="ARF GTPase activator (Csx2)"/>
    <property type="match status" value="1"/>
</dbReference>
<feature type="region of interest" description="Disordered" evidence="6">
    <location>
        <begin position="782"/>
        <end position="819"/>
    </location>
</feature>
<keyword evidence="10" id="KW-1185">Reference proteome</keyword>
<evidence type="ECO:0000259" key="8">
    <source>
        <dbReference type="PROSITE" id="PS50115"/>
    </source>
</evidence>
<protein>
    <recommendedName>
        <fullName evidence="5">ADP-ribosylation factor GTPase-activating protein</fullName>
    </recommendedName>
</protein>
<keyword evidence="5" id="KW-0963">Cytoplasm</keyword>
<evidence type="ECO:0000256" key="4">
    <source>
        <dbReference type="PROSITE-ProRule" id="PRU00288"/>
    </source>
</evidence>
<keyword evidence="5" id="KW-0343">GTPase activation</keyword>
<gene>
    <name evidence="9" type="ORF">AMS68_005562</name>
</gene>
<dbReference type="AlphaFoldDB" id="A0A6H0XZE9"/>
<proteinExistence type="predicted"/>
<feature type="domain" description="PH" evidence="7">
    <location>
        <begin position="642"/>
        <end position="748"/>
    </location>
</feature>
<dbReference type="Pfam" id="PF16746">
    <property type="entry name" value="BAR_3"/>
    <property type="match status" value="1"/>
</dbReference>
<feature type="compositionally biased region" description="Polar residues" evidence="6">
    <location>
        <begin position="614"/>
        <end position="624"/>
    </location>
</feature>
<dbReference type="SUPFAM" id="SSF50729">
    <property type="entry name" value="PH domain-like"/>
    <property type="match status" value="1"/>
</dbReference>
<dbReference type="Gene3D" id="1.20.1270.60">
    <property type="entry name" value="Arfaptin homology (AH) domain/BAR domain"/>
    <property type="match status" value="1"/>
</dbReference>
<dbReference type="Pfam" id="PF00169">
    <property type="entry name" value="PH"/>
    <property type="match status" value="1"/>
</dbReference>
<dbReference type="Gene3D" id="2.30.29.30">
    <property type="entry name" value="Pleckstrin-homology domain (PH domain)/Phosphotyrosine-binding domain (PTB)"/>
    <property type="match status" value="1"/>
</dbReference>
<evidence type="ECO:0000256" key="1">
    <source>
        <dbReference type="ARBA" id="ARBA00022723"/>
    </source>
</evidence>
<dbReference type="PROSITE" id="PS50003">
    <property type="entry name" value="PH_DOMAIN"/>
    <property type="match status" value="1"/>
</dbReference>
<dbReference type="GO" id="GO:0006891">
    <property type="term" value="P:intra-Golgi vesicle-mediated transport"/>
    <property type="evidence" value="ECO:0007669"/>
    <property type="project" value="TreeGrafter"/>
</dbReference>
<dbReference type="InterPro" id="IPR045258">
    <property type="entry name" value="ACAP1/2/3-like"/>
</dbReference>
<dbReference type="InterPro" id="IPR001849">
    <property type="entry name" value="PH_domain"/>
</dbReference>
<dbReference type="Proteomes" id="UP000503462">
    <property type="component" value="Chromosome 4"/>
</dbReference>
<evidence type="ECO:0000259" key="7">
    <source>
        <dbReference type="PROSITE" id="PS50003"/>
    </source>
</evidence>
<feature type="compositionally biased region" description="Basic and acidic residues" evidence="6">
    <location>
        <begin position="535"/>
        <end position="554"/>
    </location>
</feature>
<feature type="domain" description="Arf-GAP" evidence="8">
    <location>
        <begin position="826"/>
        <end position="951"/>
    </location>
</feature>
<keyword evidence="2 4" id="KW-0863">Zinc-finger</keyword>
<dbReference type="GO" id="GO:0005096">
    <property type="term" value="F:GTPase activator activity"/>
    <property type="evidence" value="ECO:0007669"/>
    <property type="project" value="UniProtKB-KW"/>
</dbReference>
<dbReference type="SUPFAM" id="SSF57863">
    <property type="entry name" value="ArfGap/RecO-like zinc finger"/>
    <property type="match status" value="1"/>
</dbReference>
<name>A0A6H0XZE9_9PEZI</name>
<dbReference type="FunFam" id="1.10.220.150:FF:000017">
    <property type="entry name" value="ARF GTPase activator (Csx2), putative"/>
    <property type="match status" value="1"/>
</dbReference>
<comment type="subcellular location">
    <subcellularLocation>
        <location evidence="5">Cytoplasm</location>
    </subcellularLocation>
</comment>
<keyword evidence="3 5" id="KW-0862">Zinc</keyword>
<dbReference type="InterPro" id="IPR037278">
    <property type="entry name" value="ARFGAP/RecO"/>
</dbReference>
<dbReference type="EMBL" id="CP051142">
    <property type="protein sequence ID" value="QIX00045.1"/>
    <property type="molecule type" value="Genomic_DNA"/>
</dbReference>
<reference evidence="9 10" key="1">
    <citation type="journal article" date="2016" name="Sci. Rep.">
        <title>Peltaster fructicola genome reveals evolution from an invasive phytopathogen to an ectophytic parasite.</title>
        <authorList>
            <person name="Xu C."/>
            <person name="Chen H."/>
            <person name="Gleason M.L."/>
            <person name="Xu J.R."/>
            <person name="Liu H."/>
            <person name="Zhang R."/>
            <person name="Sun G."/>
        </authorList>
    </citation>
    <scope>NUCLEOTIDE SEQUENCE [LARGE SCALE GENOMIC DNA]</scope>
    <source>
        <strain evidence="9 10">LNHT1506</strain>
    </source>
</reference>
<dbReference type="SMART" id="SM00233">
    <property type="entry name" value="PH"/>
    <property type="match status" value="1"/>
</dbReference>
<dbReference type="GO" id="GO:0008270">
    <property type="term" value="F:zinc ion binding"/>
    <property type="evidence" value="ECO:0007669"/>
    <property type="project" value="UniProtKB-KW"/>
</dbReference>
<dbReference type="CDD" id="cd08204">
    <property type="entry name" value="ArfGap"/>
    <property type="match status" value="1"/>
</dbReference>
<dbReference type="Gene3D" id="1.10.220.150">
    <property type="entry name" value="Arf GTPase activating protein"/>
    <property type="match status" value="1"/>
</dbReference>
<sequence length="1146" mass="126439">MGAASSRADDGSPVYVKDPNKFSIAAVTITNARNQMVLRITPDAFPVTRYHAQRDLGDDTPVEFVQDLECTASAAPSFLLRLTNLDELTFNFVIHIRQQHTPNGNVAQPTTDTHISGLTFISGSTSKEVENMVVREFHADPNIHKSPNVHLLGDYTTGGSTSVQVTWTWKWQPPKALEDKGNGWRNSCSFVEYDQRTDKLNILAGFSFWVQNSQRYLSTGPRSPRFEMSLPPRLRVPSSHSIESRFSNVSDSEGEGAPVSLKELREPQSPIFQTIPEDGLGLVNSATVSTPGPVKVDVATVKPGEDPSTNEDGPLFRATMRSLEQKTGNMRLRMKKVLRTAEAAQAAQVNCNNAVKDFTEALREASTSNANAVQPALDHYFEKIAREILLYERQNTANLQRLIIDPVSKLYNNEIKQADFKKREFDEESKEYYAYTSKYLGQRSESVREKKQKHTDEKYQAKRRTFELKRFDYSSFMHDLHGGRKDQEVLSQLTKYADAQARGYLATAKKVEEMMPQLEALISEVRSAERDYQIQRTEREEKRRVLEKSTKLMSEDGAVVPTGNLGHSTSQNGGLRANEQDRAPSISASSVMSTSPPSVAPSAPTASSLTAPSINSQVSTSPSSKFKGFRDLEESSVHNGGTFKKEGLLWALSRPSGAFDAKAINKQGWHKFWIVLDQGKLSEYVNWKDKLDLHMDPIDLRMASVREARSSERRFCFEVITPQFTRVYQAPSEEDMKAWIGAVNNALQSAFEARGAVPAPTPAPSSHSTRKDIAAVLTGKSTSFHGHRQASNPNRRTADSAVHRYATTGDRPPSYRRADTTDAEPNVLLQRIRNADEGNKLCADCGNDSKVDWCSINLGILLCIECSGIHRSLGTHISKVRSLTLDTSVFTPDIVEILLLIGNRVSNMIWEAKLDQFLKPAAHSTREQRLHFITAKYADRAYAATTNSVQTPDELLLTSIKRNDIQSVVQALALRANPNAHDRSRSTHAVYLALAAADPASPATTSFSHSRSGSTPTMTPPAYTPPRSTTPTQRKPFPIAEVLLQNGADVPTEAAPIPLSAAARIYLDYKADLRAGRVGVGHNNDNAGAIPQISIGTPPAAYGTSAPPNVPSAGGIRIGDGPRMLKRQSRQSVGMSNDGFEVFGRK</sequence>
<dbReference type="InterPro" id="IPR027267">
    <property type="entry name" value="AH/BAR_dom_sf"/>
</dbReference>
<organism evidence="9 10">
    <name type="scientific">Peltaster fructicola</name>
    <dbReference type="NCBI Taxonomy" id="286661"/>
    <lineage>
        <taxon>Eukaryota</taxon>
        <taxon>Fungi</taxon>
        <taxon>Dikarya</taxon>
        <taxon>Ascomycota</taxon>
        <taxon>Pezizomycotina</taxon>
        <taxon>Dothideomycetes</taxon>
        <taxon>Dothideomycetes incertae sedis</taxon>
        <taxon>Peltaster</taxon>
    </lineage>
</organism>
<dbReference type="InterPro" id="IPR001164">
    <property type="entry name" value="ArfGAP_dom"/>
</dbReference>
<dbReference type="GO" id="GO:0005768">
    <property type="term" value="C:endosome"/>
    <property type="evidence" value="ECO:0007669"/>
    <property type="project" value="TreeGrafter"/>
</dbReference>
<dbReference type="Pfam" id="PF01412">
    <property type="entry name" value="ArfGap"/>
    <property type="match status" value="1"/>
</dbReference>
<dbReference type="PROSITE" id="PS50115">
    <property type="entry name" value="ARFGAP"/>
    <property type="match status" value="1"/>
</dbReference>
<evidence type="ECO:0000256" key="3">
    <source>
        <dbReference type="ARBA" id="ARBA00022833"/>
    </source>
</evidence>
<keyword evidence="1 5" id="KW-0479">Metal-binding</keyword>